<sequence length="106" mass="11141">MKTRLVCLPPGQLAPGMQVAAPIVSAQGSVLLATGAVLDEEAPENLRRRGIEFVTVSVADARDAATIAREQAAAAARIDHIFRGDGGAARDALRQAIHAYRARQLA</sequence>
<name>A0A974SR06_9RHOO</name>
<dbReference type="Proteomes" id="UP000663444">
    <property type="component" value="Chromosome"/>
</dbReference>
<evidence type="ECO:0000313" key="2">
    <source>
        <dbReference type="Proteomes" id="UP000663444"/>
    </source>
</evidence>
<accession>A0A974SR06</accession>
<dbReference type="AlphaFoldDB" id="A0A974SR06"/>
<protein>
    <submittedName>
        <fullName evidence="1">Uncharacterized protein</fullName>
    </submittedName>
</protein>
<keyword evidence="2" id="KW-1185">Reference proteome</keyword>
<proteinExistence type="predicted"/>
<dbReference type="EMBL" id="CP064781">
    <property type="protein sequence ID" value="QRJ64837.1"/>
    <property type="molecule type" value="Genomic_DNA"/>
</dbReference>
<dbReference type="KEGG" id="ares:IWH25_05685"/>
<evidence type="ECO:0000313" key="1">
    <source>
        <dbReference type="EMBL" id="QRJ64837.1"/>
    </source>
</evidence>
<gene>
    <name evidence="1" type="ORF">IWH25_05685</name>
</gene>
<dbReference type="RefSeq" id="WP_203388365.1">
    <property type="nucleotide sequence ID" value="NZ_CP064781.1"/>
</dbReference>
<reference evidence="1" key="1">
    <citation type="submission" date="2020-11" db="EMBL/GenBank/DDBJ databases">
        <title>Azospira restricta DSM 18626 genome sequence.</title>
        <authorList>
            <person name="Moe W.M."/>
        </authorList>
    </citation>
    <scope>NUCLEOTIDE SEQUENCE</scope>
    <source>
        <strain evidence="1">DSM 18626</strain>
    </source>
</reference>
<organism evidence="1 2">
    <name type="scientific">Azospira restricta</name>
    <dbReference type="NCBI Taxonomy" id="404405"/>
    <lineage>
        <taxon>Bacteria</taxon>
        <taxon>Pseudomonadati</taxon>
        <taxon>Pseudomonadota</taxon>
        <taxon>Betaproteobacteria</taxon>
        <taxon>Rhodocyclales</taxon>
        <taxon>Rhodocyclaceae</taxon>
        <taxon>Azospira</taxon>
    </lineage>
</organism>